<dbReference type="InterPro" id="IPR045340">
    <property type="entry name" value="DUF6533"/>
</dbReference>
<dbReference type="EMBL" id="QPFP01000096">
    <property type="protein sequence ID" value="TEB22172.1"/>
    <property type="molecule type" value="Genomic_DNA"/>
</dbReference>
<reference evidence="2 3" key="1">
    <citation type="journal article" date="2019" name="Nat. Ecol. Evol.">
        <title>Megaphylogeny resolves global patterns of mushroom evolution.</title>
        <authorList>
            <person name="Varga T."/>
            <person name="Krizsan K."/>
            <person name="Foldi C."/>
            <person name="Dima B."/>
            <person name="Sanchez-Garcia M."/>
            <person name="Sanchez-Ramirez S."/>
            <person name="Szollosi G.J."/>
            <person name="Szarkandi J.G."/>
            <person name="Papp V."/>
            <person name="Albert L."/>
            <person name="Andreopoulos W."/>
            <person name="Angelini C."/>
            <person name="Antonin V."/>
            <person name="Barry K.W."/>
            <person name="Bougher N.L."/>
            <person name="Buchanan P."/>
            <person name="Buyck B."/>
            <person name="Bense V."/>
            <person name="Catcheside P."/>
            <person name="Chovatia M."/>
            <person name="Cooper J."/>
            <person name="Damon W."/>
            <person name="Desjardin D."/>
            <person name="Finy P."/>
            <person name="Geml J."/>
            <person name="Haridas S."/>
            <person name="Hughes K."/>
            <person name="Justo A."/>
            <person name="Karasinski D."/>
            <person name="Kautmanova I."/>
            <person name="Kiss B."/>
            <person name="Kocsube S."/>
            <person name="Kotiranta H."/>
            <person name="LaButti K.M."/>
            <person name="Lechner B.E."/>
            <person name="Liimatainen K."/>
            <person name="Lipzen A."/>
            <person name="Lukacs Z."/>
            <person name="Mihaltcheva S."/>
            <person name="Morgado L.N."/>
            <person name="Niskanen T."/>
            <person name="Noordeloos M.E."/>
            <person name="Ohm R.A."/>
            <person name="Ortiz-Santana B."/>
            <person name="Ovrebo C."/>
            <person name="Racz N."/>
            <person name="Riley R."/>
            <person name="Savchenko A."/>
            <person name="Shiryaev A."/>
            <person name="Soop K."/>
            <person name="Spirin V."/>
            <person name="Szebenyi C."/>
            <person name="Tomsovsky M."/>
            <person name="Tulloss R.E."/>
            <person name="Uehling J."/>
            <person name="Grigoriev I.V."/>
            <person name="Vagvolgyi C."/>
            <person name="Papp T."/>
            <person name="Martin F.M."/>
            <person name="Miettinen O."/>
            <person name="Hibbett D.S."/>
            <person name="Nagy L.G."/>
        </authorList>
    </citation>
    <scope>NUCLEOTIDE SEQUENCE [LARGE SCALE GENOMIC DNA]</scope>
    <source>
        <strain evidence="2 3">FP101781</strain>
    </source>
</reference>
<sequence>MGGEAVKVSGACFQPSRSPIRNIAVEFIRRRVRGLGLTFLVLLPSADPAPAVLLSNSPAAMLDMQEWSQRLQTERHRVEYERLNMSVQLASITLLYYDYMLTFLDEVEYIWSQPRKLTTLFYVFCRYALIANPLYLLSVATKFLEVRDTFFQVSPLIAHSPTSLQYGVPPIGSSQYLWAYWNHCGLGSPHVSDIR</sequence>
<evidence type="ECO:0000313" key="2">
    <source>
        <dbReference type="EMBL" id="TEB22172.1"/>
    </source>
</evidence>
<dbReference type="Pfam" id="PF20151">
    <property type="entry name" value="DUF6533"/>
    <property type="match status" value="1"/>
</dbReference>
<name>A0A4Y7SK86_COPMI</name>
<dbReference type="AlphaFoldDB" id="A0A4Y7SK86"/>
<keyword evidence="3" id="KW-1185">Reference proteome</keyword>
<evidence type="ECO:0000259" key="1">
    <source>
        <dbReference type="Pfam" id="PF20151"/>
    </source>
</evidence>
<protein>
    <recommendedName>
        <fullName evidence="1">DUF6533 domain-containing protein</fullName>
    </recommendedName>
</protein>
<gene>
    <name evidence="2" type="ORF">FA13DRAFT_1741234</name>
</gene>
<comment type="caution">
    <text evidence="2">The sequence shown here is derived from an EMBL/GenBank/DDBJ whole genome shotgun (WGS) entry which is preliminary data.</text>
</comment>
<accession>A0A4Y7SK86</accession>
<dbReference type="Proteomes" id="UP000298030">
    <property type="component" value="Unassembled WGS sequence"/>
</dbReference>
<feature type="domain" description="DUF6533" evidence="1">
    <location>
        <begin position="87"/>
        <end position="130"/>
    </location>
</feature>
<evidence type="ECO:0000313" key="3">
    <source>
        <dbReference type="Proteomes" id="UP000298030"/>
    </source>
</evidence>
<proteinExistence type="predicted"/>
<dbReference type="OrthoDB" id="3242409at2759"/>
<organism evidence="2 3">
    <name type="scientific">Coprinellus micaceus</name>
    <name type="common">Glistening ink-cap mushroom</name>
    <name type="synonym">Coprinus micaceus</name>
    <dbReference type="NCBI Taxonomy" id="71717"/>
    <lineage>
        <taxon>Eukaryota</taxon>
        <taxon>Fungi</taxon>
        <taxon>Dikarya</taxon>
        <taxon>Basidiomycota</taxon>
        <taxon>Agaricomycotina</taxon>
        <taxon>Agaricomycetes</taxon>
        <taxon>Agaricomycetidae</taxon>
        <taxon>Agaricales</taxon>
        <taxon>Agaricineae</taxon>
        <taxon>Psathyrellaceae</taxon>
        <taxon>Coprinellus</taxon>
    </lineage>
</organism>